<keyword evidence="2" id="KW-0732">Signal</keyword>
<dbReference type="Proteomes" id="UP000054477">
    <property type="component" value="Unassembled WGS sequence"/>
</dbReference>
<feature type="signal peptide" evidence="2">
    <location>
        <begin position="1"/>
        <end position="22"/>
    </location>
</feature>
<dbReference type="AlphaFoldDB" id="A0A0C9XSU3"/>
<proteinExistence type="predicted"/>
<reference evidence="4" key="2">
    <citation type="submission" date="2015-01" db="EMBL/GenBank/DDBJ databases">
        <title>Evolutionary Origins and Diversification of the Mycorrhizal Mutualists.</title>
        <authorList>
            <consortium name="DOE Joint Genome Institute"/>
            <consortium name="Mycorrhizal Genomics Consortium"/>
            <person name="Kohler A."/>
            <person name="Kuo A."/>
            <person name="Nagy L.G."/>
            <person name="Floudas D."/>
            <person name="Copeland A."/>
            <person name="Barry K.W."/>
            <person name="Cichocki N."/>
            <person name="Veneault-Fourrey C."/>
            <person name="LaButti K."/>
            <person name="Lindquist E.A."/>
            <person name="Lipzen A."/>
            <person name="Lundell T."/>
            <person name="Morin E."/>
            <person name="Murat C."/>
            <person name="Riley R."/>
            <person name="Ohm R."/>
            <person name="Sun H."/>
            <person name="Tunlid A."/>
            <person name="Henrissat B."/>
            <person name="Grigoriev I.V."/>
            <person name="Hibbett D.S."/>
            <person name="Martin F."/>
        </authorList>
    </citation>
    <scope>NUCLEOTIDE SEQUENCE [LARGE SCALE GENOMIC DNA]</scope>
    <source>
        <strain evidence="4">LaAM-08-1</strain>
    </source>
</reference>
<accession>A0A0C9XSU3</accession>
<feature type="chain" id="PRO_5002205947" evidence="2">
    <location>
        <begin position="23"/>
        <end position="110"/>
    </location>
</feature>
<evidence type="ECO:0000256" key="2">
    <source>
        <dbReference type="SAM" id="SignalP"/>
    </source>
</evidence>
<sequence>MSSPTPLTTVLSLVAFPTLSAAYSWDLKANPQQCSNLTISISGSNGKPPYRVLITHIRHNHATMTTVDNGNMKTIMADHQVSQQWTTTTADHNDVKMTTTEDHDNNNRGQ</sequence>
<protein>
    <submittedName>
        <fullName evidence="3">Uncharacterized protein</fullName>
    </submittedName>
</protein>
<dbReference type="EMBL" id="KN838618">
    <property type="protein sequence ID" value="KIK00832.1"/>
    <property type="molecule type" value="Genomic_DNA"/>
</dbReference>
<dbReference type="OrthoDB" id="3267813at2759"/>
<feature type="region of interest" description="Disordered" evidence="1">
    <location>
        <begin position="87"/>
        <end position="110"/>
    </location>
</feature>
<feature type="compositionally biased region" description="Basic and acidic residues" evidence="1">
    <location>
        <begin position="91"/>
        <end position="110"/>
    </location>
</feature>
<dbReference type="STRING" id="1095629.A0A0C9XSU3"/>
<organism evidence="3 4">
    <name type="scientific">Laccaria amethystina LaAM-08-1</name>
    <dbReference type="NCBI Taxonomy" id="1095629"/>
    <lineage>
        <taxon>Eukaryota</taxon>
        <taxon>Fungi</taxon>
        <taxon>Dikarya</taxon>
        <taxon>Basidiomycota</taxon>
        <taxon>Agaricomycotina</taxon>
        <taxon>Agaricomycetes</taxon>
        <taxon>Agaricomycetidae</taxon>
        <taxon>Agaricales</taxon>
        <taxon>Agaricineae</taxon>
        <taxon>Hydnangiaceae</taxon>
        <taxon>Laccaria</taxon>
    </lineage>
</organism>
<reference evidence="3 4" key="1">
    <citation type="submission" date="2014-04" db="EMBL/GenBank/DDBJ databases">
        <authorList>
            <consortium name="DOE Joint Genome Institute"/>
            <person name="Kuo A."/>
            <person name="Kohler A."/>
            <person name="Nagy L.G."/>
            <person name="Floudas D."/>
            <person name="Copeland A."/>
            <person name="Barry K.W."/>
            <person name="Cichocki N."/>
            <person name="Veneault-Fourrey C."/>
            <person name="LaButti K."/>
            <person name="Lindquist E.A."/>
            <person name="Lipzen A."/>
            <person name="Lundell T."/>
            <person name="Morin E."/>
            <person name="Murat C."/>
            <person name="Sun H."/>
            <person name="Tunlid A."/>
            <person name="Henrissat B."/>
            <person name="Grigoriev I.V."/>
            <person name="Hibbett D.S."/>
            <person name="Martin F."/>
            <person name="Nordberg H.P."/>
            <person name="Cantor M.N."/>
            <person name="Hua S.X."/>
        </authorList>
    </citation>
    <scope>NUCLEOTIDE SEQUENCE [LARGE SCALE GENOMIC DNA]</scope>
    <source>
        <strain evidence="3 4">LaAM-08-1</strain>
    </source>
</reference>
<keyword evidence="4" id="KW-1185">Reference proteome</keyword>
<evidence type="ECO:0000313" key="3">
    <source>
        <dbReference type="EMBL" id="KIK00832.1"/>
    </source>
</evidence>
<evidence type="ECO:0000256" key="1">
    <source>
        <dbReference type="SAM" id="MobiDB-lite"/>
    </source>
</evidence>
<dbReference type="HOGENOM" id="CLU_2171500_0_0_1"/>
<gene>
    <name evidence="3" type="ORF">K443DRAFT_7405</name>
</gene>
<evidence type="ECO:0000313" key="4">
    <source>
        <dbReference type="Proteomes" id="UP000054477"/>
    </source>
</evidence>
<name>A0A0C9XSU3_9AGAR</name>